<dbReference type="KEGG" id="tun:J9260_13885"/>
<protein>
    <submittedName>
        <fullName evidence="2">AAA family ATPase</fullName>
    </submittedName>
</protein>
<dbReference type="PANTHER" id="PTHR43566:SF2">
    <property type="entry name" value="DUF4143 DOMAIN-CONTAINING PROTEIN"/>
    <property type="match status" value="1"/>
</dbReference>
<dbReference type="Proteomes" id="UP000672009">
    <property type="component" value="Chromosome"/>
</dbReference>
<gene>
    <name evidence="2" type="ORF">J9260_13885</name>
</gene>
<dbReference type="EMBL" id="CP072793">
    <property type="protein sequence ID" value="QTR52783.1"/>
    <property type="molecule type" value="Genomic_DNA"/>
</dbReference>
<proteinExistence type="predicted"/>
<dbReference type="InterPro" id="IPR041682">
    <property type="entry name" value="AAA_14"/>
</dbReference>
<dbReference type="Pfam" id="PF13173">
    <property type="entry name" value="AAA_14"/>
    <property type="match status" value="1"/>
</dbReference>
<feature type="domain" description="AAA" evidence="1">
    <location>
        <begin position="18"/>
        <end position="133"/>
    </location>
</feature>
<evidence type="ECO:0000259" key="1">
    <source>
        <dbReference type="Pfam" id="PF13173"/>
    </source>
</evidence>
<dbReference type="SUPFAM" id="SSF52540">
    <property type="entry name" value="P-loop containing nucleoside triphosphate hydrolases"/>
    <property type="match status" value="1"/>
</dbReference>
<evidence type="ECO:0000313" key="2">
    <source>
        <dbReference type="EMBL" id="QTR52783.1"/>
    </source>
</evidence>
<sequence>MIKRSIVPELLESSREYPVVTVFGPRQSGKTVLTQQCFPDKPYYLLEDPDTRLAAETDPRGFLGQMPNGAILDEIQRLPLLLSYIQGIVDKTQQPGMFILTGSHQPDLHMAVSQSLAGRTALLTLLPLAREELQ</sequence>
<evidence type="ECO:0000313" key="3">
    <source>
        <dbReference type="Proteomes" id="UP000672009"/>
    </source>
</evidence>
<reference evidence="2" key="1">
    <citation type="submission" date="2021-04" db="EMBL/GenBank/DDBJ databases">
        <title>Genomics, taxonomy and metabolism of representatives of sulfur bacteria of the genus Thiothrix: Thiothrix fructosivorans QT, Thiothrix unzii A1T and three new species, Thiothrix subterranea sp. nov., Thiothrix litoralis sp. nov. and 'Candidatus Thiothrix anitrata' sp. nov.</title>
        <authorList>
            <person name="Ravin N.V."/>
            <person name="Smolyakov D."/>
            <person name="Rudenko T.S."/>
            <person name="Mardanov A.V."/>
            <person name="Beletsky A.V."/>
            <person name="Markov N.D."/>
            <person name="Fomenkov A.I."/>
            <person name="Roberts R.J."/>
            <person name="Karnachuk O.V."/>
            <person name="Novikov A."/>
            <person name="Grabovich M.Y."/>
        </authorList>
    </citation>
    <scope>NUCLEOTIDE SEQUENCE</scope>
    <source>
        <strain evidence="2">A1</strain>
    </source>
</reference>
<dbReference type="InterPro" id="IPR027417">
    <property type="entry name" value="P-loop_NTPase"/>
</dbReference>
<name>A0A975F840_9GAMM</name>
<organism evidence="2 3">
    <name type="scientific">Thiothrix unzii</name>
    <dbReference type="NCBI Taxonomy" id="111769"/>
    <lineage>
        <taxon>Bacteria</taxon>
        <taxon>Pseudomonadati</taxon>
        <taxon>Pseudomonadota</taxon>
        <taxon>Gammaproteobacteria</taxon>
        <taxon>Thiotrichales</taxon>
        <taxon>Thiotrichaceae</taxon>
        <taxon>Thiothrix</taxon>
    </lineage>
</organism>
<keyword evidence="3" id="KW-1185">Reference proteome</keyword>
<dbReference type="AlphaFoldDB" id="A0A975F840"/>
<dbReference type="RefSeq" id="WP_210218319.1">
    <property type="nucleotide sequence ID" value="NZ_CP072793.1"/>
</dbReference>
<dbReference type="PANTHER" id="PTHR43566">
    <property type="entry name" value="CONSERVED PROTEIN"/>
    <property type="match status" value="1"/>
</dbReference>
<accession>A0A975F840</accession>